<organism evidence="1 2">
    <name type="scientific">Pseudomonas hunanensis</name>
    <dbReference type="NCBI Taxonomy" id="1247546"/>
    <lineage>
        <taxon>Bacteria</taxon>
        <taxon>Pseudomonadati</taxon>
        <taxon>Pseudomonadota</taxon>
        <taxon>Gammaproteobacteria</taxon>
        <taxon>Pseudomonadales</taxon>
        <taxon>Pseudomonadaceae</taxon>
        <taxon>Pseudomonas</taxon>
    </lineage>
</organism>
<name>A0ACC9MXE9_9PSED</name>
<accession>A0ACC9MXE9</accession>
<dbReference type="Proteomes" id="UP000236285">
    <property type="component" value="Unassembled WGS sequence"/>
</dbReference>
<reference evidence="1" key="1">
    <citation type="submission" date="2017-12" db="EMBL/GenBank/DDBJ databases">
        <title>High quality draft genome sequence of Pseudomonas hunanensis P11 isolated from the high-arsenic soil.</title>
        <authorList>
            <person name="Pan J."/>
        </authorList>
    </citation>
    <scope>NUCLEOTIDE SEQUENCE</scope>
    <source>
        <strain evidence="1">P11</strain>
    </source>
</reference>
<proteinExistence type="predicted"/>
<sequence>MQHSDFKHPHTRWHFITVLERTNNLVFMHATTAKDKDKSIIFNEEAKARLNWGKNINTLYDYRISFGIGDVYERLFQLCVISLCSDIELFFKKTFEVFKYEKNDKSRGFYQRFNDVIKALKAAGHDFSPIEDKLSKINLAFQVRHICIHNYGIVDESFQNNTNTGKLGETYAIEQEQFREMYDAYIDLLVHLDKHLPSIT</sequence>
<protein>
    <submittedName>
        <fullName evidence="1">Uncharacterized protein</fullName>
    </submittedName>
</protein>
<gene>
    <name evidence="1" type="ORF">CW309_26045</name>
</gene>
<comment type="caution">
    <text evidence="1">The sequence shown here is derived from an EMBL/GenBank/DDBJ whole genome shotgun (WGS) entry which is preliminary data.</text>
</comment>
<keyword evidence="2" id="KW-1185">Reference proteome</keyword>
<dbReference type="EMBL" id="PISL01000042">
    <property type="protein sequence ID" value="PKF23680.1"/>
    <property type="molecule type" value="Genomic_DNA"/>
</dbReference>
<evidence type="ECO:0000313" key="2">
    <source>
        <dbReference type="Proteomes" id="UP000236285"/>
    </source>
</evidence>
<evidence type="ECO:0000313" key="1">
    <source>
        <dbReference type="EMBL" id="PKF23680.1"/>
    </source>
</evidence>